<evidence type="ECO:0000313" key="3">
    <source>
        <dbReference type="Proteomes" id="UP000765509"/>
    </source>
</evidence>
<dbReference type="EMBL" id="AVOT02015780">
    <property type="protein sequence ID" value="MBW0500370.1"/>
    <property type="molecule type" value="Genomic_DNA"/>
</dbReference>
<keyword evidence="3" id="KW-1185">Reference proteome</keyword>
<feature type="coiled-coil region" evidence="1">
    <location>
        <begin position="18"/>
        <end position="45"/>
    </location>
</feature>
<keyword evidence="1" id="KW-0175">Coiled coil</keyword>
<organism evidence="2 3">
    <name type="scientific">Austropuccinia psidii MF-1</name>
    <dbReference type="NCBI Taxonomy" id="1389203"/>
    <lineage>
        <taxon>Eukaryota</taxon>
        <taxon>Fungi</taxon>
        <taxon>Dikarya</taxon>
        <taxon>Basidiomycota</taxon>
        <taxon>Pucciniomycotina</taxon>
        <taxon>Pucciniomycetes</taxon>
        <taxon>Pucciniales</taxon>
        <taxon>Sphaerophragmiaceae</taxon>
        <taxon>Austropuccinia</taxon>
    </lineage>
</organism>
<proteinExistence type="predicted"/>
<protein>
    <submittedName>
        <fullName evidence="2">Uncharacterized protein</fullName>
    </submittedName>
</protein>
<evidence type="ECO:0000313" key="2">
    <source>
        <dbReference type="EMBL" id="MBW0500370.1"/>
    </source>
</evidence>
<sequence length="190" mass="22118">MDQAWDKDIQKGIKQRMEIVLEERLVELEDELKLCQQNNGNWEDKYKQGRIFEDLEEGELSENTQRLAGLSILEEFDDDYDQICGFSGSTDLSNQNEGLISGLPNDCQNQDGIQEDMPEDEGEEYYVILPMIKFKELYDYEPDSPVIQTKYISELPGSNLKNVDFWELLTNIGSKGNLQNPYWNNPYGYY</sequence>
<dbReference type="AlphaFoldDB" id="A0A9Q3DCL1"/>
<name>A0A9Q3DCL1_9BASI</name>
<comment type="caution">
    <text evidence="2">The sequence shown here is derived from an EMBL/GenBank/DDBJ whole genome shotgun (WGS) entry which is preliminary data.</text>
</comment>
<evidence type="ECO:0000256" key="1">
    <source>
        <dbReference type="SAM" id="Coils"/>
    </source>
</evidence>
<dbReference type="Proteomes" id="UP000765509">
    <property type="component" value="Unassembled WGS sequence"/>
</dbReference>
<accession>A0A9Q3DCL1</accession>
<reference evidence="2" key="1">
    <citation type="submission" date="2021-03" db="EMBL/GenBank/DDBJ databases">
        <title>Draft genome sequence of rust myrtle Austropuccinia psidii MF-1, a brazilian biotype.</title>
        <authorList>
            <person name="Quecine M.C."/>
            <person name="Pachon D.M.R."/>
            <person name="Bonatelli M.L."/>
            <person name="Correr F.H."/>
            <person name="Franceschini L.M."/>
            <person name="Leite T.F."/>
            <person name="Margarido G.R.A."/>
            <person name="Almeida C.A."/>
            <person name="Ferrarezi J.A."/>
            <person name="Labate C.A."/>
        </authorList>
    </citation>
    <scope>NUCLEOTIDE SEQUENCE</scope>
    <source>
        <strain evidence="2">MF-1</strain>
    </source>
</reference>
<gene>
    <name evidence="2" type="ORF">O181_040085</name>
</gene>